<gene>
    <name evidence="2" type="ORF">ADUPG1_008106</name>
</gene>
<evidence type="ECO:0000259" key="1">
    <source>
        <dbReference type="PROSITE" id="PS50878"/>
    </source>
</evidence>
<keyword evidence="3" id="KW-1185">Reference proteome</keyword>
<evidence type="ECO:0000313" key="3">
    <source>
        <dbReference type="Proteomes" id="UP001057375"/>
    </source>
</evidence>
<name>A0ABQ5KTS3_9EUKA</name>
<sequence>MPYQTGFFPEYGTLTNVMTARELIADGATGIDLSDAFGSVHHALLRRYLQHLHGENCPLPPPHTQPFCSPLSSMLFNLSLDRAMPPEVKTHLLAYADDILLLHEDPTTLQRFLTSLCDRLILHGFKVNGSKCFTIGNSVDLYINGDRVRDGTERDKYLGISISTGSAMRYSSKTTLDLALAEATRILSLSLLLPHFLEADKTYIAPLFIYMGSLGLVSRDTCHHIDVMIKNKLRSIRQIHVHVLPDSLQL</sequence>
<reference evidence="2" key="1">
    <citation type="submission" date="2022-03" db="EMBL/GenBank/DDBJ databases">
        <title>Draft genome sequence of Aduncisulcus paluster, a free-living microaerophilic Fornicata.</title>
        <authorList>
            <person name="Yuyama I."/>
            <person name="Kume K."/>
            <person name="Tamura T."/>
            <person name="Inagaki Y."/>
            <person name="Hashimoto T."/>
        </authorList>
    </citation>
    <scope>NUCLEOTIDE SEQUENCE</scope>
    <source>
        <strain evidence="2">NY0171</strain>
    </source>
</reference>
<organism evidence="2 3">
    <name type="scientific">Aduncisulcus paluster</name>
    <dbReference type="NCBI Taxonomy" id="2918883"/>
    <lineage>
        <taxon>Eukaryota</taxon>
        <taxon>Metamonada</taxon>
        <taxon>Carpediemonas-like organisms</taxon>
        <taxon>Aduncisulcus</taxon>
    </lineage>
</organism>
<proteinExistence type="predicted"/>
<dbReference type="Gene3D" id="3.30.70.270">
    <property type="match status" value="1"/>
</dbReference>
<accession>A0ABQ5KTS3</accession>
<feature type="domain" description="Reverse transcriptase" evidence="1">
    <location>
        <begin position="1"/>
        <end position="162"/>
    </location>
</feature>
<dbReference type="SUPFAM" id="SSF56672">
    <property type="entry name" value="DNA/RNA polymerases"/>
    <property type="match status" value="1"/>
</dbReference>
<dbReference type="Proteomes" id="UP001057375">
    <property type="component" value="Unassembled WGS sequence"/>
</dbReference>
<dbReference type="InterPro" id="IPR043502">
    <property type="entry name" value="DNA/RNA_pol_sf"/>
</dbReference>
<dbReference type="InterPro" id="IPR000477">
    <property type="entry name" value="RT_dom"/>
</dbReference>
<dbReference type="EMBL" id="BQXS01010873">
    <property type="protein sequence ID" value="GKT34824.1"/>
    <property type="molecule type" value="Genomic_DNA"/>
</dbReference>
<protein>
    <recommendedName>
        <fullName evidence="1">Reverse transcriptase domain-containing protein</fullName>
    </recommendedName>
</protein>
<comment type="caution">
    <text evidence="2">The sequence shown here is derived from an EMBL/GenBank/DDBJ whole genome shotgun (WGS) entry which is preliminary data.</text>
</comment>
<dbReference type="PROSITE" id="PS50878">
    <property type="entry name" value="RT_POL"/>
    <property type="match status" value="1"/>
</dbReference>
<dbReference type="InterPro" id="IPR043128">
    <property type="entry name" value="Rev_trsase/Diguanyl_cyclase"/>
</dbReference>
<dbReference type="Pfam" id="PF00078">
    <property type="entry name" value="RVT_1"/>
    <property type="match status" value="1"/>
</dbReference>
<evidence type="ECO:0000313" key="2">
    <source>
        <dbReference type="EMBL" id="GKT34824.1"/>
    </source>
</evidence>